<evidence type="ECO:0000313" key="2">
    <source>
        <dbReference type="Proteomes" id="UP000295468"/>
    </source>
</evidence>
<comment type="caution">
    <text evidence="1">The sequence shown here is derived from an EMBL/GenBank/DDBJ whole genome shotgun (WGS) entry which is preliminary data.</text>
</comment>
<dbReference type="EMBL" id="SNYI01000001">
    <property type="protein sequence ID" value="TDQ32442.1"/>
    <property type="molecule type" value="Genomic_DNA"/>
</dbReference>
<keyword evidence="2" id="KW-1185">Reference proteome</keyword>
<name>A0A4R6TLT8_9FLAO</name>
<accession>A0A4R6TLT8</accession>
<sequence length="31" mass="3542">MNRVFVPRVGIEPTLPKELDFESSVFDGKFS</sequence>
<protein>
    <submittedName>
        <fullName evidence="1">Uncharacterized protein</fullName>
    </submittedName>
</protein>
<gene>
    <name evidence="1" type="ORF">CLV82_0270</name>
</gene>
<proteinExistence type="predicted"/>
<organism evidence="1 2">
    <name type="scientific">Zeaxanthinibacter enoshimensis</name>
    <dbReference type="NCBI Taxonomy" id="392009"/>
    <lineage>
        <taxon>Bacteria</taxon>
        <taxon>Pseudomonadati</taxon>
        <taxon>Bacteroidota</taxon>
        <taxon>Flavobacteriia</taxon>
        <taxon>Flavobacteriales</taxon>
        <taxon>Flavobacteriaceae</taxon>
        <taxon>Zeaxanthinibacter</taxon>
    </lineage>
</organism>
<evidence type="ECO:0000313" key="1">
    <source>
        <dbReference type="EMBL" id="TDQ32442.1"/>
    </source>
</evidence>
<dbReference type="Proteomes" id="UP000295468">
    <property type="component" value="Unassembled WGS sequence"/>
</dbReference>
<dbReference type="AlphaFoldDB" id="A0A4R6TLT8"/>
<reference evidence="1 2" key="1">
    <citation type="submission" date="2019-03" db="EMBL/GenBank/DDBJ databases">
        <title>Genomic Encyclopedia of Archaeal and Bacterial Type Strains, Phase II (KMG-II): from individual species to whole genera.</title>
        <authorList>
            <person name="Goeker M."/>
        </authorList>
    </citation>
    <scope>NUCLEOTIDE SEQUENCE [LARGE SCALE GENOMIC DNA]</scope>
    <source>
        <strain evidence="1 2">DSM 18435</strain>
    </source>
</reference>